<organism evidence="3 4">
    <name type="scientific">Neocallimastix californiae</name>
    <dbReference type="NCBI Taxonomy" id="1754190"/>
    <lineage>
        <taxon>Eukaryota</taxon>
        <taxon>Fungi</taxon>
        <taxon>Fungi incertae sedis</taxon>
        <taxon>Chytridiomycota</taxon>
        <taxon>Chytridiomycota incertae sedis</taxon>
        <taxon>Neocallimastigomycetes</taxon>
        <taxon>Neocallimastigales</taxon>
        <taxon>Neocallimastigaceae</taxon>
        <taxon>Neocallimastix</taxon>
    </lineage>
</organism>
<dbReference type="InterPro" id="IPR050587">
    <property type="entry name" value="GNT1/Glycosyltrans_8"/>
</dbReference>
<name>A0A1Y2B4F1_9FUNG</name>
<dbReference type="OrthoDB" id="2014201at2759"/>
<dbReference type="PANTHER" id="PTHR11183">
    <property type="entry name" value="GLYCOGENIN SUBFAMILY MEMBER"/>
    <property type="match status" value="1"/>
</dbReference>
<evidence type="ECO:0000256" key="2">
    <source>
        <dbReference type="SAM" id="SignalP"/>
    </source>
</evidence>
<keyword evidence="1" id="KW-0175">Coiled coil</keyword>
<feature type="signal peptide" evidence="2">
    <location>
        <begin position="1"/>
        <end position="23"/>
    </location>
</feature>
<dbReference type="Proteomes" id="UP000193920">
    <property type="component" value="Unassembled WGS sequence"/>
</dbReference>
<accession>A0A1Y2B4F1</accession>
<dbReference type="Pfam" id="PF01501">
    <property type="entry name" value="Glyco_transf_8"/>
    <property type="match status" value="1"/>
</dbReference>
<dbReference type="EMBL" id="MCOG01000178">
    <property type="protein sequence ID" value="ORY29701.1"/>
    <property type="molecule type" value="Genomic_DNA"/>
</dbReference>
<gene>
    <name evidence="3" type="ORF">LY90DRAFT_512798</name>
</gene>
<keyword evidence="2" id="KW-0732">Signal</keyword>
<evidence type="ECO:0000256" key="1">
    <source>
        <dbReference type="SAM" id="Coils"/>
    </source>
</evidence>
<keyword evidence="3" id="KW-0808">Transferase</keyword>
<protein>
    <submittedName>
        <fullName evidence="3">Nucleotide-diphospho-sugar transferase</fullName>
    </submittedName>
</protein>
<keyword evidence="4" id="KW-1185">Reference proteome</keyword>
<dbReference type="STRING" id="1754190.A0A1Y2B4F1"/>
<reference evidence="3 4" key="1">
    <citation type="submission" date="2016-08" db="EMBL/GenBank/DDBJ databases">
        <title>A Parts List for Fungal Cellulosomes Revealed by Comparative Genomics.</title>
        <authorList>
            <consortium name="DOE Joint Genome Institute"/>
            <person name="Haitjema C.H."/>
            <person name="Gilmore S.P."/>
            <person name="Henske J.K."/>
            <person name="Solomon K.V."/>
            <person name="De Groot R."/>
            <person name="Kuo A."/>
            <person name="Mondo S.J."/>
            <person name="Salamov A.A."/>
            <person name="Labutti K."/>
            <person name="Zhao Z."/>
            <person name="Chiniquy J."/>
            <person name="Barry K."/>
            <person name="Brewer H.M."/>
            <person name="Purvine S.O."/>
            <person name="Wright A.T."/>
            <person name="Boxma B."/>
            <person name="Van Alen T."/>
            <person name="Hackstein J.H."/>
            <person name="Baker S.E."/>
            <person name="Grigoriev I.V."/>
            <person name="O'Malley M.A."/>
        </authorList>
    </citation>
    <scope>NUCLEOTIDE SEQUENCE [LARGE SCALE GENOMIC DNA]</scope>
    <source>
        <strain evidence="3 4">G1</strain>
    </source>
</reference>
<proteinExistence type="predicted"/>
<dbReference type="InterPro" id="IPR002495">
    <property type="entry name" value="Glyco_trans_8"/>
</dbReference>
<dbReference type="Gene3D" id="3.90.550.10">
    <property type="entry name" value="Spore Coat Polysaccharide Biosynthesis Protein SpsA, Chain A"/>
    <property type="match status" value="1"/>
</dbReference>
<feature type="chain" id="PRO_5012756507" evidence="2">
    <location>
        <begin position="24"/>
        <end position="657"/>
    </location>
</feature>
<feature type="coiled-coil region" evidence="1">
    <location>
        <begin position="624"/>
        <end position="655"/>
    </location>
</feature>
<sequence>MKIFYKLFLINHILCFLIERINGISKNGLFKHCLTCKELTKKYELQYSFKNLNETSILYLEENYNKHNVVTTINNELLDNHFKNDSLYKNQEKVIVSLTSYPARIKYVKIVLESLVNQSVPFSMYHIVLVLAIPEFPNKENDLPVDLVDFINKYPDLIEILWYERNIISHKRLIPTLKKYPNNPILICDDYIIRKKWWLKMFLEDHKIYPNDIIFGASNQYLTSEYKWESYKYLYIKTEVGKLNAIKNMIVNTGKPMNGFGGILYPINTFTDKRFFDEDLFMKLSPSSDESWQWCFNIIENKTLRQSSKIYDYSKDIIKDSIDISLYNIDNKKYNLILKSFISEFPDFKLKLDEKFKLINYKYCLCTIVNDNYIIGFETMLYSFYKHNNWFNGDILVIHDDKYSILSNESKKRILFKFPNVKFLKIDTLKYDKINKKFIPKRFIPPLIKFEIFGLTDYDKVLYIDSDTLVLSNICELFNNNENIICFTHEKYKVENKEIWNNIHDEINTNINNGVIFINKNMLDKSHIDKMLNLAYKYDKSFSYYNSCPDQDIMQVYFLENNIKVTLESNIYNTLKKVFYGNNKYISNEKIIHYIAFKPWNLSKPGYEYIDSIWHNDNNELSEIYNVKIRIENDKQKLKELKKKKKNNRKIKKKRTI</sequence>
<comment type="caution">
    <text evidence="3">The sequence shown here is derived from an EMBL/GenBank/DDBJ whole genome shotgun (WGS) entry which is preliminary data.</text>
</comment>
<dbReference type="SUPFAM" id="SSF53448">
    <property type="entry name" value="Nucleotide-diphospho-sugar transferases"/>
    <property type="match status" value="1"/>
</dbReference>
<dbReference type="GO" id="GO:0016757">
    <property type="term" value="F:glycosyltransferase activity"/>
    <property type="evidence" value="ECO:0007669"/>
    <property type="project" value="InterPro"/>
</dbReference>
<dbReference type="AlphaFoldDB" id="A0A1Y2B4F1"/>
<evidence type="ECO:0000313" key="3">
    <source>
        <dbReference type="EMBL" id="ORY29701.1"/>
    </source>
</evidence>
<evidence type="ECO:0000313" key="4">
    <source>
        <dbReference type="Proteomes" id="UP000193920"/>
    </source>
</evidence>
<dbReference type="InterPro" id="IPR029044">
    <property type="entry name" value="Nucleotide-diphossugar_trans"/>
</dbReference>